<sequence>MNPGYELPQDEAAYSFGFLDEYAKREVRRCILKAISIPGYQTPYASREMPMGRGFGTGGLQVTLSLIGPDDNLKVIDQGADDSVNAVNLRQFVELTCPGVDTTERTQEATLIQSRHRIPETPLTEDQVLVLQ</sequence>
<keyword evidence="2" id="KW-1185">Reference proteome</keyword>
<dbReference type="GO" id="GO:0016829">
    <property type="term" value="F:lyase activity"/>
    <property type="evidence" value="ECO:0007669"/>
    <property type="project" value="UniProtKB-KW"/>
</dbReference>
<dbReference type="AlphaFoldDB" id="A0A106BSH5"/>
<accession>A0A106BSH5</accession>
<dbReference type="RefSeq" id="WP_193393276.1">
    <property type="nucleotide sequence ID" value="NZ_LDUG01000015.1"/>
</dbReference>
<dbReference type="Proteomes" id="UP000064243">
    <property type="component" value="Unassembled WGS sequence"/>
</dbReference>
<dbReference type="EMBL" id="LDUG01000015">
    <property type="protein sequence ID" value="KVW97558.1"/>
    <property type="molecule type" value="Genomic_DNA"/>
</dbReference>
<evidence type="ECO:0000313" key="2">
    <source>
        <dbReference type="Proteomes" id="UP000064243"/>
    </source>
</evidence>
<keyword evidence="1" id="KW-0456">Lyase</keyword>
<dbReference type="Pfam" id="PF06007">
    <property type="entry name" value="PhnJ"/>
    <property type="match status" value="1"/>
</dbReference>
<protein>
    <submittedName>
        <fullName evidence="1">Carbon-phosphorus lyase complex subunit PhnJ</fullName>
    </submittedName>
</protein>
<name>A0A106BSH5_THIDE</name>
<comment type="caution">
    <text evidence="1">The sequence shown here is derived from an EMBL/GenBank/DDBJ whole genome shotgun (WGS) entry which is preliminary data.</text>
</comment>
<proteinExistence type="predicted"/>
<dbReference type="GO" id="GO:0019700">
    <property type="term" value="P:organic phosphonate catabolic process"/>
    <property type="evidence" value="ECO:0007669"/>
    <property type="project" value="InterPro"/>
</dbReference>
<reference evidence="1 2" key="1">
    <citation type="journal article" date="2015" name="Appl. Environ. Microbiol.">
        <title>Aerobic and Anaerobic Thiosulfate Oxidation by a Cold-Adapted, Subglacial Chemoautotroph.</title>
        <authorList>
            <person name="Harrold Z.R."/>
            <person name="Skidmore M.L."/>
            <person name="Hamilton T.L."/>
            <person name="Desch L."/>
            <person name="Amada K."/>
            <person name="van Gelder W."/>
            <person name="Glover K."/>
            <person name="Roden E.E."/>
            <person name="Boyd E.S."/>
        </authorList>
    </citation>
    <scope>NUCLEOTIDE SEQUENCE [LARGE SCALE GENOMIC DNA]</scope>
    <source>
        <strain evidence="1 2">RG</strain>
    </source>
</reference>
<feature type="non-terminal residue" evidence="1">
    <location>
        <position position="132"/>
    </location>
</feature>
<organism evidence="1 2">
    <name type="scientific">Thiobacillus denitrificans</name>
    <dbReference type="NCBI Taxonomy" id="36861"/>
    <lineage>
        <taxon>Bacteria</taxon>
        <taxon>Pseudomonadati</taxon>
        <taxon>Pseudomonadota</taxon>
        <taxon>Betaproteobacteria</taxon>
        <taxon>Nitrosomonadales</taxon>
        <taxon>Thiobacillaceae</taxon>
        <taxon>Thiobacillus</taxon>
    </lineage>
</organism>
<evidence type="ECO:0000313" key="1">
    <source>
        <dbReference type="EMBL" id="KVW97558.1"/>
    </source>
</evidence>
<gene>
    <name evidence="1" type="ORF">ABW22_03970</name>
</gene>
<dbReference type="PATRIC" id="fig|36861.3.peg.245"/>
<dbReference type="GO" id="GO:0051539">
    <property type="term" value="F:4 iron, 4 sulfur cluster binding"/>
    <property type="evidence" value="ECO:0007669"/>
    <property type="project" value="InterPro"/>
</dbReference>
<dbReference type="InterPro" id="IPR010306">
    <property type="entry name" value="PhnJ"/>
</dbReference>